<dbReference type="PRINTS" id="PR00419">
    <property type="entry name" value="ADXRDTASE"/>
</dbReference>
<dbReference type="KEGG" id="kbs:EPA93_12080"/>
<reference evidence="2 3" key="1">
    <citation type="submission" date="2019-01" db="EMBL/GenBank/DDBJ databases">
        <title>Ktedonosporobacter rubrisoli SCAWS-G2.</title>
        <authorList>
            <person name="Huang Y."/>
            <person name="Yan B."/>
        </authorList>
    </citation>
    <scope>NUCLEOTIDE SEQUENCE [LARGE SCALE GENOMIC DNA]</scope>
    <source>
        <strain evidence="2 3">SCAWS-G2</strain>
    </source>
</reference>
<accession>A0A4V0YYM1</accession>
<dbReference type="SUPFAM" id="SSF51905">
    <property type="entry name" value="FAD/NAD(P)-binding domain"/>
    <property type="match status" value="1"/>
</dbReference>
<dbReference type="InterPro" id="IPR036188">
    <property type="entry name" value="FAD/NAD-bd_sf"/>
</dbReference>
<dbReference type="RefSeq" id="WP_129887734.1">
    <property type="nucleotide sequence ID" value="NZ_CP035758.1"/>
</dbReference>
<dbReference type="Gene3D" id="3.90.660.50">
    <property type="match status" value="1"/>
</dbReference>
<sequence>MEAQSMHADVVIIGGGLAGLSAAAYLARAGVSVTLFEKAAELGGRAATRDYEGYHFNRGIHAFYTGGAATQVLAELGVHYSGGTPKHVFALKQGKLHVAPYDALSMLRTDVLDVADKLELGRLFAALPKLNAQDLRWTSTQAWLDSIAHRPRVKQFLGSFVAPQVYTSALDLVSAEFFVAKTQQILKNNPTIYVDGGWQTLVEGLREVAEKAGARIVSSKRVEAVEYQDGQVRGVGLHNGDQLSASAVIIATEPGDAAKLVDADKYPELRQIFEALVPARLACLDVALSRVPNEHYHVVQDLEHPCFMSAQSFYARIAPQGGALIHAFKQLDPRQTTDPHQDERELEALLDAAQPGWREVVVKRFFLPHIEALGMLPLAKSGGYAGRPGPQLPGMANLYLAGDWIGEGFGIDASLGSARQAAQLLLEKGAMSRINENA</sequence>
<dbReference type="InterPro" id="IPR002937">
    <property type="entry name" value="Amino_oxidase"/>
</dbReference>
<dbReference type="Pfam" id="PF01593">
    <property type="entry name" value="Amino_oxidase"/>
    <property type="match status" value="1"/>
</dbReference>
<protein>
    <submittedName>
        <fullName evidence="2">NAD(P)/FAD-dependent oxidoreductase</fullName>
    </submittedName>
</protein>
<dbReference type="OrthoDB" id="269318at2"/>
<dbReference type="AlphaFoldDB" id="A0A4V0YYM1"/>
<dbReference type="PANTHER" id="PTHR43734:SF4">
    <property type="entry name" value="AMINE OXIDASE DOMAIN-CONTAINING PROTEIN"/>
    <property type="match status" value="1"/>
</dbReference>
<dbReference type="Proteomes" id="UP000290365">
    <property type="component" value="Chromosome"/>
</dbReference>
<feature type="domain" description="Amine oxidase" evidence="1">
    <location>
        <begin position="17"/>
        <end position="426"/>
    </location>
</feature>
<proteinExistence type="predicted"/>
<evidence type="ECO:0000313" key="2">
    <source>
        <dbReference type="EMBL" id="QBD76701.1"/>
    </source>
</evidence>
<name>A0A4V0YYM1_KTERU</name>
<dbReference type="EMBL" id="CP035758">
    <property type="protein sequence ID" value="QBD76701.1"/>
    <property type="molecule type" value="Genomic_DNA"/>
</dbReference>
<evidence type="ECO:0000313" key="3">
    <source>
        <dbReference type="Proteomes" id="UP000290365"/>
    </source>
</evidence>
<keyword evidence="3" id="KW-1185">Reference proteome</keyword>
<dbReference type="PANTHER" id="PTHR43734">
    <property type="entry name" value="PHYTOENE DESATURASE"/>
    <property type="match status" value="1"/>
</dbReference>
<dbReference type="GO" id="GO:0016491">
    <property type="term" value="F:oxidoreductase activity"/>
    <property type="evidence" value="ECO:0007669"/>
    <property type="project" value="InterPro"/>
</dbReference>
<organism evidence="2 3">
    <name type="scientific">Ktedonosporobacter rubrisoli</name>
    <dbReference type="NCBI Taxonomy" id="2509675"/>
    <lineage>
        <taxon>Bacteria</taxon>
        <taxon>Bacillati</taxon>
        <taxon>Chloroflexota</taxon>
        <taxon>Ktedonobacteria</taxon>
        <taxon>Ktedonobacterales</taxon>
        <taxon>Ktedonosporobacteraceae</taxon>
        <taxon>Ktedonosporobacter</taxon>
    </lineage>
</organism>
<gene>
    <name evidence="2" type="ORF">EPA93_12080</name>
</gene>
<dbReference type="Gene3D" id="3.50.50.60">
    <property type="entry name" value="FAD/NAD(P)-binding domain"/>
    <property type="match status" value="1"/>
</dbReference>
<evidence type="ECO:0000259" key="1">
    <source>
        <dbReference type="Pfam" id="PF01593"/>
    </source>
</evidence>